<comment type="caution">
    <text evidence="1">The sequence shown here is derived from an EMBL/GenBank/DDBJ whole genome shotgun (WGS) entry which is preliminary data.</text>
</comment>
<dbReference type="EMBL" id="SRYB01000011">
    <property type="protein sequence ID" value="TGY78724.1"/>
    <property type="molecule type" value="Genomic_DNA"/>
</dbReference>
<protein>
    <submittedName>
        <fullName evidence="1">MFS transporter</fullName>
    </submittedName>
</protein>
<organism evidence="1 2">
    <name type="scientific">Lepagella muris</name>
    <dbReference type="NCBI Taxonomy" id="3032870"/>
    <lineage>
        <taxon>Bacteria</taxon>
        <taxon>Pseudomonadati</taxon>
        <taxon>Bacteroidota</taxon>
        <taxon>Bacteroidia</taxon>
        <taxon>Bacteroidales</taxon>
        <taxon>Muribaculaceae</taxon>
        <taxon>Lepagella</taxon>
    </lineage>
</organism>
<accession>A0AC61RGV7</accession>
<keyword evidence="2" id="KW-1185">Reference proteome</keyword>
<reference evidence="1" key="1">
    <citation type="submission" date="2019-04" db="EMBL/GenBank/DDBJ databases">
        <title>Microbes associate with the intestines of laboratory mice.</title>
        <authorList>
            <person name="Navarre W."/>
            <person name="Wong E."/>
            <person name="Huang K."/>
            <person name="Tropini C."/>
            <person name="Ng K."/>
            <person name="Yu B."/>
        </authorList>
    </citation>
    <scope>NUCLEOTIDE SEQUENCE</scope>
    <source>
        <strain evidence="1">NM04_E33</strain>
    </source>
</reference>
<evidence type="ECO:0000313" key="2">
    <source>
        <dbReference type="Proteomes" id="UP000306319"/>
    </source>
</evidence>
<gene>
    <name evidence="1" type="ORF">E5331_09115</name>
</gene>
<dbReference type="Proteomes" id="UP000306319">
    <property type="component" value="Unassembled WGS sequence"/>
</dbReference>
<name>A0AC61RGV7_9BACT</name>
<proteinExistence type="predicted"/>
<evidence type="ECO:0000313" key="1">
    <source>
        <dbReference type="EMBL" id="TGY78724.1"/>
    </source>
</evidence>
<sequence>MILTKEKRITGIFFPIVLGLLTAFGPFVTDFYLPVLPEMSGFFHAPAALVSMSLTTGMLGLALGQLFIGPLTDKYGRRRILILAMALFVIATLGCVFSPDIWTFNVLRFFQGLGGAGGIVISKSMASDTSSIVLVAGAVLALPMAFIAKDTQ</sequence>